<feature type="chain" id="PRO_5019110908" evidence="1">
    <location>
        <begin position="23"/>
        <end position="296"/>
    </location>
</feature>
<evidence type="ECO:0000259" key="2">
    <source>
        <dbReference type="Pfam" id="PF13827"/>
    </source>
</evidence>
<feature type="domain" description="DUF4189" evidence="2">
    <location>
        <begin position="194"/>
        <end position="296"/>
    </location>
</feature>
<feature type="signal peptide" evidence="1">
    <location>
        <begin position="1"/>
        <end position="22"/>
    </location>
</feature>
<dbReference type="Proteomes" id="UP000282957">
    <property type="component" value="Unassembled WGS sequence"/>
</dbReference>
<dbReference type="EMBL" id="SACL01000016">
    <property type="protein sequence ID" value="RVT89917.1"/>
    <property type="molecule type" value="Genomic_DNA"/>
</dbReference>
<accession>A0A437LX54</accession>
<evidence type="ECO:0000313" key="4">
    <source>
        <dbReference type="Proteomes" id="UP000282957"/>
    </source>
</evidence>
<dbReference type="OrthoDB" id="7269755at2"/>
<keyword evidence="4" id="KW-1185">Reference proteome</keyword>
<proteinExistence type="predicted"/>
<evidence type="ECO:0000313" key="3">
    <source>
        <dbReference type="EMBL" id="RVT89917.1"/>
    </source>
</evidence>
<organism evidence="3 4">
    <name type="scientific">Rhodovarius crocodyli</name>
    <dbReference type="NCBI Taxonomy" id="1979269"/>
    <lineage>
        <taxon>Bacteria</taxon>
        <taxon>Pseudomonadati</taxon>
        <taxon>Pseudomonadota</taxon>
        <taxon>Alphaproteobacteria</taxon>
        <taxon>Acetobacterales</taxon>
        <taxon>Roseomonadaceae</taxon>
        <taxon>Rhodovarius</taxon>
    </lineage>
</organism>
<dbReference type="RefSeq" id="WP_127790231.1">
    <property type="nucleotide sequence ID" value="NZ_SACL01000016.1"/>
</dbReference>
<protein>
    <submittedName>
        <fullName evidence="3">DUF4189 domain-containing protein</fullName>
    </submittedName>
</protein>
<dbReference type="AlphaFoldDB" id="A0A437LX54"/>
<dbReference type="InterPro" id="IPR025240">
    <property type="entry name" value="DUF4189"/>
</dbReference>
<keyword evidence="1" id="KW-0732">Signal</keyword>
<comment type="caution">
    <text evidence="3">The sequence shown here is derived from an EMBL/GenBank/DDBJ whole genome shotgun (WGS) entry which is preliminary data.</text>
</comment>
<gene>
    <name evidence="3" type="ORF">EOD42_24455</name>
</gene>
<dbReference type="Pfam" id="PF13827">
    <property type="entry name" value="DUF4189"/>
    <property type="match status" value="1"/>
</dbReference>
<reference evidence="3 4" key="1">
    <citation type="submission" date="2019-01" db="EMBL/GenBank/DDBJ databases">
        <authorList>
            <person name="Chen W.-M."/>
        </authorList>
    </citation>
    <scope>NUCLEOTIDE SEQUENCE [LARGE SCALE GENOMIC DNA]</scope>
    <source>
        <strain evidence="3 4">CCP-6</strain>
    </source>
</reference>
<sequence>MRIRIGLLVLISALFMAAPGQAQTGNPLHDALSASPPAQQRSQLLRLVQADGQLRCSDVISDFSAGLDQHRTAYWDLRCREGTMIRVALPSVRWARPSMLLCGAQAEPPAGGPCFRPVASAMAQSAPPAPDAAVRQQCQATCTASQPGALVQACTQRCIVGGGVEVGPQVAATLPANSRFGVVYSTDAPLAALGFGNGNIDRLAVNLAAARACQGQAGRTPCKFRAELVNACGAVAMAISRHPSAMVMTSDLTTQVLNRLEVGTGATRAAAEEAAMAACRVAEQPGVQCRIAASGC</sequence>
<evidence type="ECO:0000256" key="1">
    <source>
        <dbReference type="SAM" id="SignalP"/>
    </source>
</evidence>
<name>A0A437LX54_9PROT</name>